<keyword evidence="2" id="KW-0547">Nucleotide-binding</keyword>
<dbReference type="Pfam" id="PF13167">
    <property type="entry name" value="GTP-bdg_N"/>
    <property type="match status" value="1"/>
</dbReference>
<dbReference type="Gene3D" id="3.40.50.300">
    <property type="entry name" value="P-loop containing nucleotide triphosphate hydrolases"/>
    <property type="match status" value="1"/>
</dbReference>
<dbReference type="STRING" id="451379.A0A0N5AXZ0"/>
<keyword evidence="1" id="KW-0479">Metal-binding</keyword>
<dbReference type="Pfam" id="PF01926">
    <property type="entry name" value="MMR_HSR1"/>
    <property type="match status" value="1"/>
</dbReference>
<protein>
    <submittedName>
        <fullName evidence="7">Hflx-type G domain-containing protein</fullName>
    </submittedName>
</protein>
<accession>A0A0N5AXZ0</accession>
<dbReference type="SUPFAM" id="SSF141678">
    <property type="entry name" value="MAL13P1.257-like"/>
    <property type="match status" value="1"/>
</dbReference>
<dbReference type="InterPro" id="IPR016496">
    <property type="entry name" value="GTPase_HflX"/>
</dbReference>
<dbReference type="InterPro" id="IPR042108">
    <property type="entry name" value="GTPase_HflX_N_sf"/>
</dbReference>
<dbReference type="GO" id="GO:0005737">
    <property type="term" value="C:cytoplasm"/>
    <property type="evidence" value="ECO:0007669"/>
    <property type="project" value="TreeGrafter"/>
</dbReference>
<dbReference type="InterPro" id="IPR027417">
    <property type="entry name" value="P-loop_NTPase"/>
</dbReference>
<keyword evidence="4" id="KW-0342">GTP-binding</keyword>
<feature type="domain" description="Hflx-type G" evidence="5">
    <location>
        <begin position="266"/>
        <end position="429"/>
    </location>
</feature>
<evidence type="ECO:0000256" key="4">
    <source>
        <dbReference type="ARBA" id="ARBA00023134"/>
    </source>
</evidence>
<dbReference type="PANTHER" id="PTHR10229:SF0">
    <property type="entry name" value="GTP-BINDING PROTEIN 6-RELATED"/>
    <property type="match status" value="1"/>
</dbReference>
<dbReference type="AlphaFoldDB" id="A0A0N5AXZ0"/>
<sequence>MNTFNWVVITLLRCVIVNLPAALFLQNVSDNLIRQFSKAILLKLQKALSVNDVLGGKTVTDGNSDCISSNFIDDNDTQNGRISIKDNFKNGHRLLVVHPKIRWGKHSASALTTTEHQVEEAVALVKTIPNFSVANTVVVGTDYSTISKRIWGTGRIERLVEEKEKCRATAVMINVAILSPMQQVEMSRTFRTPVFDRYNITLLIFKLYARTKDAWLQIELASIPYLRCNKSEFLRIYEHTIQKKITASVEEKRDTILSLKQKRAALSVAVVGYTNAGKSSLIKRLTGRDLYVEDRLFATLDTSEFFCRLPSGHPIYLADTIGFISDLPTYLFASFRATLSCVEVADLLIVVEDMSDPNFLAQRETVLKTLLDLHVKDEVISNIIFVGNKIDKLSCLPKDVNNTIFVSCVDGTGFSELISQIDKLGGLVKRILKIRPDSEAFDYLLKGSFLIDKPVPSPDGNYIMCTFNMNEADFAKFSSRFNIKKRKRKPIIALEVKAELERLDELQPKPDWRTFRWYLKCRCSNCGEEPKIWHFVIPNETITFGKSDVNFLEKCKICGRINSLVVLMDSFEPYTAKMEGEFQAIIKFDCRGLEPTDFDPRGQWWARCTESGAIFSNIDLTEREWADYDEKVQCCVEVKEFTTRFVQVKK</sequence>
<dbReference type="Gene3D" id="3.40.50.11060">
    <property type="entry name" value="GTPase HflX, N-terminal domain"/>
    <property type="match status" value="1"/>
</dbReference>
<reference evidence="7" key="1">
    <citation type="submission" date="2016-04" db="UniProtKB">
        <authorList>
            <consortium name="WormBaseParasite"/>
        </authorList>
    </citation>
    <scope>IDENTIFICATION</scope>
</reference>
<dbReference type="Pfam" id="PF05907">
    <property type="entry name" value="CXXC_Zn-b_euk"/>
    <property type="match status" value="1"/>
</dbReference>
<dbReference type="InterPro" id="IPR025121">
    <property type="entry name" value="GTPase_HflX_N"/>
</dbReference>
<dbReference type="PANTHER" id="PTHR10229">
    <property type="entry name" value="GTP-BINDING PROTEIN HFLX"/>
    <property type="match status" value="1"/>
</dbReference>
<dbReference type="InterPro" id="IPR030394">
    <property type="entry name" value="G_HFLX_dom"/>
</dbReference>
<dbReference type="Proteomes" id="UP000046393">
    <property type="component" value="Unplaced"/>
</dbReference>
<dbReference type="InterPro" id="IPR006073">
    <property type="entry name" value="GTP-bd"/>
</dbReference>
<organism evidence="6 7">
    <name type="scientific">Syphacia muris</name>
    <dbReference type="NCBI Taxonomy" id="451379"/>
    <lineage>
        <taxon>Eukaryota</taxon>
        <taxon>Metazoa</taxon>
        <taxon>Ecdysozoa</taxon>
        <taxon>Nematoda</taxon>
        <taxon>Chromadorea</taxon>
        <taxon>Rhabditida</taxon>
        <taxon>Spirurina</taxon>
        <taxon>Oxyuridomorpha</taxon>
        <taxon>Oxyuroidea</taxon>
        <taxon>Oxyuridae</taxon>
        <taxon>Syphacia</taxon>
    </lineage>
</organism>
<keyword evidence="3" id="KW-0460">Magnesium</keyword>
<evidence type="ECO:0000313" key="6">
    <source>
        <dbReference type="Proteomes" id="UP000046393"/>
    </source>
</evidence>
<proteinExistence type="predicted"/>
<dbReference type="PROSITE" id="PS51705">
    <property type="entry name" value="G_HFLX"/>
    <property type="match status" value="1"/>
</dbReference>
<name>A0A0N5AXZ0_9BILA</name>
<dbReference type="CDD" id="cd01878">
    <property type="entry name" value="HflX"/>
    <property type="match status" value="1"/>
</dbReference>
<dbReference type="GO" id="GO:0005525">
    <property type="term" value="F:GTP binding"/>
    <property type="evidence" value="ECO:0007669"/>
    <property type="project" value="UniProtKB-KW"/>
</dbReference>
<dbReference type="SUPFAM" id="SSF52540">
    <property type="entry name" value="P-loop containing nucleoside triphosphate hydrolases"/>
    <property type="match status" value="1"/>
</dbReference>
<dbReference type="WBParaSite" id="SMUV_0000982501-mRNA-1">
    <property type="protein sequence ID" value="SMUV_0000982501-mRNA-1"/>
    <property type="gene ID" value="SMUV_0000982501"/>
</dbReference>
<evidence type="ECO:0000259" key="5">
    <source>
        <dbReference type="PROSITE" id="PS51705"/>
    </source>
</evidence>
<evidence type="ECO:0000256" key="3">
    <source>
        <dbReference type="ARBA" id="ARBA00022842"/>
    </source>
</evidence>
<dbReference type="InterPro" id="IPR008584">
    <property type="entry name" value="CXXC_Zn-binding_euk"/>
</dbReference>
<dbReference type="GO" id="GO:0043022">
    <property type="term" value="F:ribosome binding"/>
    <property type="evidence" value="ECO:0007669"/>
    <property type="project" value="TreeGrafter"/>
</dbReference>
<dbReference type="GO" id="GO:0046872">
    <property type="term" value="F:metal ion binding"/>
    <property type="evidence" value="ECO:0007669"/>
    <property type="project" value="UniProtKB-KW"/>
</dbReference>
<evidence type="ECO:0000313" key="7">
    <source>
        <dbReference type="WBParaSite" id="SMUV_0000982501-mRNA-1"/>
    </source>
</evidence>
<keyword evidence="6" id="KW-1185">Reference proteome</keyword>
<evidence type="ECO:0000256" key="2">
    <source>
        <dbReference type="ARBA" id="ARBA00022741"/>
    </source>
</evidence>
<evidence type="ECO:0000256" key="1">
    <source>
        <dbReference type="ARBA" id="ARBA00022723"/>
    </source>
</evidence>